<feature type="transmembrane region" description="Helical" evidence="1">
    <location>
        <begin position="58"/>
        <end position="83"/>
    </location>
</feature>
<evidence type="ECO:0000256" key="1">
    <source>
        <dbReference type="SAM" id="Phobius"/>
    </source>
</evidence>
<feature type="transmembrane region" description="Helical" evidence="1">
    <location>
        <begin position="95"/>
        <end position="120"/>
    </location>
</feature>
<reference evidence="2" key="2">
    <citation type="submission" date="2020-09" db="EMBL/GenBank/DDBJ databases">
        <authorList>
            <person name="Sun Q."/>
            <person name="Kim S."/>
        </authorList>
    </citation>
    <scope>NUCLEOTIDE SEQUENCE</scope>
    <source>
        <strain evidence="2">KCTC 12988</strain>
    </source>
</reference>
<evidence type="ECO:0000313" key="3">
    <source>
        <dbReference type="Proteomes" id="UP000644507"/>
    </source>
</evidence>
<keyword evidence="1" id="KW-0812">Transmembrane</keyword>
<keyword evidence="1" id="KW-0472">Membrane</keyword>
<organism evidence="2 3">
    <name type="scientific">Roseibacillus persicicus</name>
    <dbReference type="NCBI Taxonomy" id="454148"/>
    <lineage>
        <taxon>Bacteria</taxon>
        <taxon>Pseudomonadati</taxon>
        <taxon>Verrucomicrobiota</taxon>
        <taxon>Verrucomicrobiia</taxon>
        <taxon>Verrucomicrobiales</taxon>
        <taxon>Verrucomicrobiaceae</taxon>
        <taxon>Roseibacillus</taxon>
    </lineage>
</organism>
<dbReference type="Proteomes" id="UP000644507">
    <property type="component" value="Unassembled WGS sequence"/>
</dbReference>
<evidence type="ECO:0008006" key="4">
    <source>
        <dbReference type="Google" id="ProtNLM"/>
    </source>
</evidence>
<dbReference type="AlphaFoldDB" id="A0A918TIX1"/>
<sequence>MVTLNNTASPAQQRATSKNPLASLLGDLTADASHLFRQEVALAKAEVGEKVSQAARHVAILFAGIFILCNGIIIAMAGLSYGIAQLFLLLGVGRLLANSMGFLFFGALIMASGIAASLYAKNKLMDGSLMPTRTVNQFK</sequence>
<dbReference type="RefSeq" id="WP_189568069.1">
    <property type="nucleotide sequence ID" value="NZ_BMXI01000003.1"/>
</dbReference>
<accession>A0A918TIX1</accession>
<proteinExistence type="predicted"/>
<protein>
    <recommendedName>
        <fullName evidence="4">Phage holin family protein</fullName>
    </recommendedName>
</protein>
<keyword evidence="1" id="KW-1133">Transmembrane helix</keyword>
<dbReference type="Pfam" id="PF07332">
    <property type="entry name" value="Phage_holin_3_6"/>
    <property type="match status" value="1"/>
</dbReference>
<reference evidence="2" key="1">
    <citation type="journal article" date="2014" name="Int. J. Syst. Evol. Microbiol.">
        <title>Complete genome sequence of Corynebacterium casei LMG S-19264T (=DSM 44701T), isolated from a smear-ripened cheese.</title>
        <authorList>
            <consortium name="US DOE Joint Genome Institute (JGI-PGF)"/>
            <person name="Walter F."/>
            <person name="Albersmeier A."/>
            <person name="Kalinowski J."/>
            <person name="Ruckert C."/>
        </authorList>
    </citation>
    <scope>NUCLEOTIDE SEQUENCE</scope>
    <source>
        <strain evidence="2">KCTC 12988</strain>
    </source>
</reference>
<evidence type="ECO:0000313" key="2">
    <source>
        <dbReference type="EMBL" id="GHC46977.1"/>
    </source>
</evidence>
<dbReference type="EMBL" id="BMXI01000003">
    <property type="protein sequence ID" value="GHC46977.1"/>
    <property type="molecule type" value="Genomic_DNA"/>
</dbReference>
<gene>
    <name evidence="2" type="ORF">GCM10007100_10860</name>
</gene>
<dbReference type="InterPro" id="IPR009937">
    <property type="entry name" value="Phage_holin_3_6"/>
</dbReference>
<name>A0A918TIX1_9BACT</name>
<comment type="caution">
    <text evidence="2">The sequence shown here is derived from an EMBL/GenBank/DDBJ whole genome shotgun (WGS) entry which is preliminary data.</text>
</comment>
<keyword evidence="3" id="KW-1185">Reference proteome</keyword>